<dbReference type="PRINTS" id="PR01490">
    <property type="entry name" value="RTXTOXIND"/>
</dbReference>
<comment type="subcellular location">
    <subcellularLocation>
        <location evidence="1 9">Cell inner membrane</location>
        <topology evidence="1 9">Single-pass membrane protein</topology>
    </subcellularLocation>
</comment>
<dbReference type="PANTHER" id="PTHR30386:SF26">
    <property type="entry name" value="TRANSPORT PROTEIN COMB"/>
    <property type="match status" value="1"/>
</dbReference>
<dbReference type="Pfam" id="PF25994">
    <property type="entry name" value="HH_AprE"/>
    <property type="match status" value="1"/>
</dbReference>
<evidence type="ECO:0000259" key="11">
    <source>
        <dbReference type="Pfam" id="PF26002"/>
    </source>
</evidence>
<dbReference type="RefSeq" id="WP_282210034.1">
    <property type="nucleotide sequence ID" value="NZ_CP118247.1"/>
</dbReference>
<dbReference type="Gene3D" id="2.40.50.100">
    <property type="match status" value="1"/>
</dbReference>
<evidence type="ECO:0000313" key="13">
    <source>
        <dbReference type="Proteomes" id="UP001222118"/>
    </source>
</evidence>
<proteinExistence type="inferred from homology"/>
<dbReference type="InterPro" id="IPR058781">
    <property type="entry name" value="HH_AprE-like"/>
</dbReference>
<accession>A0ABY7YTS8</accession>
<dbReference type="SUPFAM" id="SSF56954">
    <property type="entry name" value="Outer membrane efflux proteins (OEP)"/>
    <property type="match status" value="1"/>
</dbReference>
<evidence type="ECO:0000256" key="7">
    <source>
        <dbReference type="ARBA" id="ARBA00022989"/>
    </source>
</evidence>
<evidence type="ECO:0000256" key="9">
    <source>
        <dbReference type="RuleBase" id="RU365093"/>
    </source>
</evidence>
<evidence type="ECO:0000313" key="12">
    <source>
        <dbReference type="EMBL" id="WDR04513.1"/>
    </source>
</evidence>
<evidence type="ECO:0000259" key="10">
    <source>
        <dbReference type="Pfam" id="PF25994"/>
    </source>
</evidence>
<dbReference type="EMBL" id="CP118247">
    <property type="protein sequence ID" value="WDR04513.1"/>
    <property type="molecule type" value="Genomic_DNA"/>
</dbReference>
<organism evidence="12 13">
    <name type="scientific">Devosia rhodophyticola</name>
    <dbReference type="NCBI Taxonomy" id="3026423"/>
    <lineage>
        <taxon>Bacteria</taxon>
        <taxon>Pseudomonadati</taxon>
        <taxon>Pseudomonadota</taxon>
        <taxon>Alphaproteobacteria</taxon>
        <taxon>Hyphomicrobiales</taxon>
        <taxon>Devosiaceae</taxon>
        <taxon>Devosia</taxon>
    </lineage>
</organism>
<name>A0ABY7YTS8_9HYPH</name>
<dbReference type="Gene3D" id="2.40.30.170">
    <property type="match status" value="1"/>
</dbReference>
<feature type="transmembrane region" description="Helical" evidence="9">
    <location>
        <begin position="33"/>
        <end position="52"/>
    </location>
</feature>
<dbReference type="InterPro" id="IPR050739">
    <property type="entry name" value="MFP"/>
</dbReference>
<keyword evidence="4 9" id="KW-1003">Cell membrane</keyword>
<protein>
    <recommendedName>
        <fullName evidence="9">Membrane fusion protein (MFP) family protein</fullName>
    </recommendedName>
</protein>
<keyword evidence="7 9" id="KW-1133">Transmembrane helix</keyword>
<evidence type="ECO:0000256" key="5">
    <source>
        <dbReference type="ARBA" id="ARBA00022519"/>
    </source>
</evidence>
<dbReference type="Proteomes" id="UP001222118">
    <property type="component" value="Chromosome"/>
</dbReference>
<dbReference type="NCBIfam" id="TIGR01843">
    <property type="entry name" value="type_I_hlyD"/>
    <property type="match status" value="1"/>
</dbReference>
<dbReference type="InterPro" id="IPR058982">
    <property type="entry name" value="Beta-barrel_AprE"/>
</dbReference>
<keyword evidence="13" id="KW-1185">Reference proteome</keyword>
<keyword evidence="8 9" id="KW-0472">Membrane</keyword>
<evidence type="ECO:0000256" key="2">
    <source>
        <dbReference type="ARBA" id="ARBA00009477"/>
    </source>
</evidence>
<evidence type="ECO:0000256" key="6">
    <source>
        <dbReference type="ARBA" id="ARBA00022692"/>
    </source>
</evidence>
<feature type="domain" description="AprE-like beta-barrel" evidence="11">
    <location>
        <begin position="336"/>
        <end position="420"/>
    </location>
</feature>
<dbReference type="PANTHER" id="PTHR30386">
    <property type="entry name" value="MEMBRANE FUSION SUBUNIT OF EMRAB-TOLC MULTIDRUG EFFLUX PUMP"/>
    <property type="match status" value="1"/>
</dbReference>
<evidence type="ECO:0000256" key="8">
    <source>
        <dbReference type="ARBA" id="ARBA00023136"/>
    </source>
</evidence>
<dbReference type="InterPro" id="IPR010129">
    <property type="entry name" value="T1SS_HlyD"/>
</dbReference>
<evidence type="ECO:0000256" key="1">
    <source>
        <dbReference type="ARBA" id="ARBA00004377"/>
    </source>
</evidence>
<evidence type="ECO:0000256" key="4">
    <source>
        <dbReference type="ARBA" id="ARBA00022475"/>
    </source>
</evidence>
<sequence>MTLVAPDETVDGIGSHAGIFVPRTDRIGRSANAIFILVTLFGFAAFFTWAATTSVEQVTRASGRVIPTEQNQNVQHLEGGIISEILVHEGDLVRAGDVLVRVQNSFNLAELRQIKVDLAAQEVRFARLDAEATGAAEFAPPQNEAERYPQLIDNEVALFKRRQANLDEQLAIFDDQAKQQRLGLVERQTRLTNTRQAYDLMKQQVESLTDLVAQGAASRNALLDRQSQLQDIQTQMSDLQFQIPQYESGLSELVRRRREAELQFRSDAENDRGDAQIKIVKLNESISAMTDRSERTNVTAPISGRINRLLVSTVGGVVQPGQTLLQIVPADAAVSIEARVSPKDRGDIYPGLESVIKISAYDYSIYGGLRGKIVEISPDALQDQDGEPYFRVRVEASTQSFGQTQQVVPGMLAEVDVLTGSNTVLDYLLKPIRRVGERALRQ</sequence>
<feature type="domain" description="AprE-like long alpha-helical hairpin" evidence="10">
    <location>
        <begin position="109"/>
        <end position="292"/>
    </location>
</feature>
<keyword evidence="5 9" id="KW-0997">Cell inner membrane</keyword>
<evidence type="ECO:0000256" key="3">
    <source>
        <dbReference type="ARBA" id="ARBA00022448"/>
    </source>
</evidence>
<gene>
    <name evidence="12" type="ORF">PSQ90_09195</name>
</gene>
<comment type="similarity">
    <text evidence="2 9">Belongs to the membrane fusion protein (MFP) (TC 8.A.1) family.</text>
</comment>
<reference evidence="12 13" key="1">
    <citation type="submission" date="2023-02" db="EMBL/GenBank/DDBJ databases">
        <title>Devosia chondri sp. nov., isolated from the phycosphere of marine algae.</title>
        <authorList>
            <person name="Kim J.M."/>
            <person name="Lee J.K."/>
            <person name="Choi B.J."/>
            <person name="Bayburt H."/>
            <person name="Jeon C.O."/>
        </authorList>
    </citation>
    <scope>NUCLEOTIDE SEQUENCE [LARGE SCALE GENOMIC DNA]</scope>
    <source>
        <strain evidence="12 13">G2-5</strain>
    </source>
</reference>
<keyword evidence="6 9" id="KW-0812">Transmembrane</keyword>
<dbReference type="Pfam" id="PF26002">
    <property type="entry name" value="Beta-barrel_AprE"/>
    <property type="match status" value="1"/>
</dbReference>
<keyword evidence="3 9" id="KW-0813">Transport</keyword>